<gene>
    <name evidence="2" type="ORF">LKD48_04080</name>
</gene>
<keyword evidence="1" id="KW-0812">Transmembrane</keyword>
<feature type="transmembrane region" description="Helical" evidence="1">
    <location>
        <begin position="12"/>
        <end position="35"/>
    </location>
</feature>
<keyword evidence="1" id="KW-0472">Membrane</keyword>
<keyword evidence="3" id="KW-1185">Reference proteome</keyword>
<dbReference type="AlphaFoldDB" id="A0AAE3JBI2"/>
<feature type="transmembrane region" description="Helical" evidence="1">
    <location>
        <begin position="120"/>
        <end position="148"/>
    </location>
</feature>
<feature type="transmembrane region" description="Helical" evidence="1">
    <location>
        <begin position="47"/>
        <end position="68"/>
    </location>
</feature>
<dbReference type="RefSeq" id="WP_308731274.1">
    <property type="nucleotide sequence ID" value="NZ_JAJEQN010000007.1"/>
</dbReference>
<evidence type="ECO:0000313" key="2">
    <source>
        <dbReference type="EMBL" id="MCC2220826.1"/>
    </source>
</evidence>
<organism evidence="2 3">
    <name type="scientific">Anthropogastromicrobium aceti</name>
    <dbReference type="NCBI Taxonomy" id="2981768"/>
    <lineage>
        <taxon>Bacteria</taxon>
        <taxon>Bacillati</taxon>
        <taxon>Bacillota</taxon>
        <taxon>Clostridia</taxon>
        <taxon>Lachnospirales</taxon>
        <taxon>Lachnospiraceae</taxon>
        <taxon>Anthropogastromicrobium</taxon>
    </lineage>
</organism>
<evidence type="ECO:0000313" key="3">
    <source>
        <dbReference type="Proteomes" id="UP001198200"/>
    </source>
</evidence>
<evidence type="ECO:0008006" key="4">
    <source>
        <dbReference type="Google" id="ProtNLM"/>
    </source>
</evidence>
<proteinExistence type="predicted"/>
<comment type="caution">
    <text evidence="2">The sequence shown here is derived from an EMBL/GenBank/DDBJ whole genome shotgun (WGS) entry which is preliminary data.</text>
</comment>
<evidence type="ECO:0000256" key="1">
    <source>
        <dbReference type="SAM" id="Phobius"/>
    </source>
</evidence>
<keyword evidence="1" id="KW-1133">Transmembrane helix</keyword>
<protein>
    <recommendedName>
        <fullName evidence="4">Peptidase M48 domain-containing protein</fullName>
    </recommendedName>
</protein>
<dbReference type="Proteomes" id="UP001198200">
    <property type="component" value="Unassembled WGS sequence"/>
</dbReference>
<dbReference type="EMBL" id="JAJEQN010000007">
    <property type="protein sequence ID" value="MCC2220826.1"/>
    <property type="molecule type" value="Genomic_DNA"/>
</dbReference>
<name>A0AAE3JBI2_9FIRM</name>
<reference evidence="2 3" key="1">
    <citation type="submission" date="2021-10" db="EMBL/GenBank/DDBJ databases">
        <title>Anaerobic single-cell dispensing facilitates the cultivation of human gut bacteria.</title>
        <authorList>
            <person name="Afrizal A."/>
        </authorList>
    </citation>
    <scope>NUCLEOTIDE SEQUENCE [LARGE SCALE GENOMIC DNA]</scope>
    <source>
        <strain evidence="2 3">CLA-AA-H224</strain>
    </source>
</reference>
<accession>A0AAE3JBI2</accession>
<sequence>MENRQSKKNVLKLSVLAYIPIGILMLLMSVLGAVFQSKTWNIEIFCTIKICEIVALVLPPVLLVIGLYQKKCYQKKWDQGTFSKERQFLIEQRSKAQDVTEQQLKVLPKIRKSADNRARLLIACSVIGAIFAGILGNAVVYIIVAIYMEMGLSRLCFRKESDPFILGDNDLSKEKYPYLYQMAERARDALHCSGDIIITVTGECNIGIKKVAGYYNIELGVMLAGIESEDELFAMFLHEFAHMKEEEQDGSGIEYEYRNWLLYGMVESNLQAITEWMFLYQDTRYQCEFELYEYASSLIKELKADQSMASVRQAAASGLLKLFYFDVFSWEEQGNNFAPLYAPKQPSSHFVTEQIDYWQQQLSKREVDWRNLMEHELPAQSDSHPTTKMRLDALWITSYQLVKDASCDAYRKEQKAVCGLMDKLIYCELSEEYEENRKEQYLEPYRQIQEWKDEGQPILQHEYARILDALLQVGEVEAALLFCDRVIRELPPEISAYAYFTKGRILIRRYDERAIELIYHAIENNSNLIQSGLDEIGYFCCLIGNRAELERYRKTADELMQKNEDEYRQLGILTPSDQLEREELPDGKLDIILSYIQSVDENQILHIWLVRKVLPTGMASSVFIVQFKKECPPDQQEEIYQKLFCYLDTLDDRCYSLILYDKLMCKNFKKVKESCVY</sequence>